<evidence type="ECO:0000313" key="4">
    <source>
        <dbReference type="Proteomes" id="UP000037239"/>
    </source>
</evidence>
<evidence type="ECO:0000256" key="1">
    <source>
        <dbReference type="SAM" id="MobiDB-lite"/>
    </source>
</evidence>
<sequence>MEGKQPKLTPEQREAIDTLSSTPQYQGESKIKIFMKIPAKDKAAYFRTHFLVPLLAAVIVIALGTFVIVRLVSPVPRPALYAAAVSGSTPMGEANKLKDDYAKKLGKDVIIDDYFDMNKDGLSKLQTMIGNEQIDVVIAPHDVFAKLASFGYFDNLKTTLPAAEYAKVGKYAMAFHGFDDSRVTDAIDESGSGQGKSEPYGLLLEHAPRWDRIEGADDDALVGIAANTQQLDTAKNFIQYLYNARD</sequence>
<evidence type="ECO:0000313" key="3">
    <source>
        <dbReference type="EMBL" id="KOA51129.1"/>
    </source>
</evidence>
<feature type="transmembrane region" description="Helical" evidence="2">
    <location>
        <begin position="50"/>
        <end position="72"/>
    </location>
</feature>
<dbReference type="AlphaFoldDB" id="A0AB34TAH5"/>
<dbReference type="RefSeq" id="WP_052826068.1">
    <property type="nucleotide sequence ID" value="NZ_AWFK01000004.1"/>
</dbReference>
<dbReference type="EMBL" id="AWFK01000004">
    <property type="protein sequence ID" value="KOA51129.1"/>
    <property type="molecule type" value="Genomic_DNA"/>
</dbReference>
<dbReference type="SUPFAM" id="SSF53850">
    <property type="entry name" value="Periplasmic binding protein-like II"/>
    <property type="match status" value="1"/>
</dbReference>
<keyword evidence="2" id="KW-0812">Transmembrane</keyword>
<reference evidence="3 4" key="1">
    <citation type="journal article" date="2015" name="Int J Genomics">
        <title>Comparative Genomics Revealed Genetic Diversity and Species/Strain-Level Differences in Carbohydrate Metabolism of Three Probiotic Bifidobacterial Species.</title>
        <authorList>
            <person name="Odamaki T."/>
            <person name="Horigome A."/>
            <person name="Sugahara H."/>
            <person name="Hashikura N."/>
            <person name="Minami J."/>
            <person name="Xiao J.Z."/>
            <person name="Abe F."/>
        </authorList>
    </citation>
    <scope>NUCLEOTIDE SEQUENCE [LARGE SCALE GENOMIC DNA]</scope>
    <source>
        <strain evidence="3 4">MCC 0483</strain>
    </source>
</reference>
<comment type="caution">
    <text evidence="3">The sequence shown here is derived from an EMBL/GenBank/DDBJ whole genome shotgun (WGS) entry which is preliminary data.</text>
</comment>
<feature type="compositionally biased region" description="Basic and acidic residues" evidence="1">
    <location>
        <begin position="1"/>
        <end position="16"/>
    </location>
</feature>
<proteinExistence type="predicted"/>
<evidence type="ECO:0000256" key="2">
    <source>
        <dbReference type="SAM" id="Phobius"/>
    </source>
</evidence>
<keyword evidence="2" id="KW-1133">Transmembrane helix</keyword>
<dbReference type="Proteomes" id="UP000037239">
    <property type="component" value="Unassembled WGS sequence"/>
</dbReference>
<accession>A0AB34TAH5</accession>
<feature type="region of interest" description="Disordered" evidence="1">
    <location>
        <begin position="1"/>
        <end position="23"/>
    </location>
</feature>
<keyword evidence="2" id="KW-0472">Membrane</keyword>
<protein>
    <submittedName>
        <fullName evidence="3">Membrane protein</fullName>
    </submittedName>
</protein>
<organism evidence="3 4">
    <name type="scientific">Bifidobacterium animalis subsp. animalis MCC 0483</name>
    <dbReference type="NCBI Taxonomy" id="1365955"/>
    <lineage>
        <taxon>Bacteria</taxon>
        <taxon>Bacillati</taxon>
        <taxon>Actinomycetota</taxon>
        <taxon>Actinomycetes</taxon>
        <taxon>Bifidobacteriales</taxon>
        <taxon>Bifidobacteriaceae</taxon>
        <taxon>Bifidobacterium</taxon>
    </lineage>
</organism>
<gene>
    <name evidence="3" type="ORF">BAAM0483_02645</name>
</gene>
<name>A0AB34TAH5_9BIFI</name>